<feature type="compositionally biased region" description="Low complexity" evidence="1">
    <location>
        <begin position="407"/>
        <end position="422"/>
    </location>
</feature>
<evidence type="ECO:0000256" key="1">
    <source>
        <dbReference type="SAM" id="MobiDB-lite"/>
    </source>
</evidence>
<dbReference type="Pfam" id="PF16087">
    <property type="entry name" value="DUF4817"/>
    <property type="match status" value="1"/>
</dbReference>
<dbReference type="Proteomes" id="UP001153954">
    <property type="component" value="Unassembled WGS sequence"/>
</dbReference>
<dbReference type="GO" id="GO:0003676">
    <property type="term" value="F:nucleic acid binding"/>
    <property type="evidence" value="ECO:0007669"/>
    <property type="project" value="InterPro"/>
</dbReference>
<feature type="region of interest" description="Disordered" evidence="1">
    <location>
        <begin position="367"/>
        <end position="422"/>
    </location>
</feature>
<protein>
    <recommendedName>
        <fullName evidence="2">DUF4817 domain-containing protein</fullName>
    </recommendedName>
</protein>
<dbReference type="PANTHER" id="PTHR47326">
    <property type="entry name" value="TRANSPOSABLE ELEMENT TC3 TRANSPOSASE-LIKE PROTEIN"/>
    <property type="match status" value="1"/>
</dbReference>
<reference evidence="3" key="1">
    <citation type="submission" date="2022-03" db="EMBL/GenBank/DDBJ databases">
        <authorList>
            <person name="Tunstrom K."/>
        </authorList>
    </citation>
    <scope>NUCLEOTIDE SEQUENCE</scope>
</reference>
<dbReference type="AlphaFoldDB" id="A0AAU9UCN7"/>
<name>A0AAU9UCN7_EUPED</name>
<accession>A0AAU9UCN7</accession>
<gene>
    <name evidence="3" type="ORF">EEDITHA_LOCUS12064</name>
</gene>
<sequence length="728" mass="83822">MVVYTFEQRWEILRHYFENHGNVAECVRKLRTDFGRREAPSAPYVRYLVKKVKQTGILIDKPKREKPKTVGTPENIAAVAESVREAPSTSIHRRPQQLNISETSLRRILHKDLGMTPYKVQLVQELKPTDHPMRFRFAKWACDRLTEDADFAKKIIFSDKAHFDLGGYVNKQNCRIWDTENPHAYIEKPTHPKRVTVWCGFWSRGIIGPFFFENEQGVAVTVNGDRYRAMLNEFLFTKIEKEDIGNIWFQQDGATCHTAEATLDVLRPVFEDRIISRRADVVWPPRSCDLTPVDYYLWGAFKDKCYADKPDTIDALKDNIREAIGEIQLHTIDNVLKNYTDRVGYCMASRSSHLNEIINQKDSLHVMDSEPAARSSPLRPSSARHHVPQSPTPLPRTPHRRRRGQDPSSPIRRIRTRTQTQSELARQAFVRSDCEWRAFRQTMTTMRNARLKPNMILEYNNRKKGIDLSDELASYYSPIRKGLVCLASEDDQTILLVYVLNHITGTGASDVHCRQHVCWEDLKSYLIEKFSNVKTIAHLNLELQSTFQKPGESLTEYFYRVDLCRSEIVKKLNTEISDISITGRILSTEETALSVFVNAVNTEIGTMLRTKGFSCQSEEGRFAMQEDKIRMMNAARQLSKTQTNSKNAETIPSKSKSEVKNYAISSLNDIPPEKLLHCTFQIEDHPVTLLIDTGAGISIIRRDKIGTAQINVRYSFHYRSFELSNINQ</sequence>
<evidence type="ECO:0000313" key="3">
    <source>
        <dbReference type="EMBL" id="CAH2096761.1"/>
    </source>
</evidence>
<feature type="compositionally biased region" description="Low complexity" evidence="1">
    <location>
        <begin position="369"/>
        <end position="381"/>
    </location>
</feature>
<dbReference type="InterPro" id="IPR021109">
    <property type="entry name" value="Peptidase_aspartic_dom_sf"/>
</dbReference>
<proteinExistence type="predicted"/>
<dbReference type="PANTHER" id="PTHR47326:SF1">
    <property type="entry name" value="HTH PSQ-TYPE DOMAIN-CONTAINING PROTEIN"/>
    <property type="match status" value="1"/>
</dbReference>
<dbReference type="Gene3D" id="3.30.420.10">
    <property type="entry name" value="Ribonuclease H-like superfamily/Ribonuclease H"/>
    <property type="match status" value="1"/>
</dbReference>
<dbReference type="EMBL" id="CAKOGL010000017">
    <property type="protein sequence ID" value="CAH2096761.1"/>
    <property type="molecule type" value="Genomic_DNA"/>
</dbReference>
<feature type="domain" description="DUF4817" evidence="2">
    <location>
        <begin position="5"/>
        <end position="58"/>
    </location>
</feature>
<evidence type="ECO:0000313" key="4">
    <source>
        <dbReference type="Proteomes" id="UP001153954"/>
    </source>
</evidence>
<dbReference type="InterPro" id="IPR032135">
    <property type="entry name" value="DUF4817"/>
</dbReference>
<keyword evidence="4" id="KW-1185">Reference proteome</keyword>
<evidence type="ECO:0000259" key="2">
    <source>
        <dbReference type="Pfam" id="PF16087"/>
    </source>
</evidence>
<organism evidence="3 4">
    <name type="scientific">Euphydryas editha</name>
    <name type="common">Edith's checkerspot</name>
    <dbReference type="NCBI Taxonomy" id="104508"/>
    <lineage>
        <taxon>Eukaryota</taxon>
        <taxon>Metazoa</taxon>
        <taxon>Ecdysozoa</taxon>
        <taxon>Arthropoda</taxon>
        <taxon>Hexapoda</taxon>
        <taxon>Insecta</taxon>
        <taxon>Pterygota</taxon>
        <taxon>Neoptera</taxon>
        <taxon>Endopterygota</taxon>
        <taxon>Lepidoptera</taxon>
        <taxon>Glossata</taxon>
        <taxon>Ditrysia</taxon>
        <taxon>Papilionoidea</taxon>
        <taxon>Nymphalidae</taxon>
        <taxon>Nymphalinae</taxon>
        <taxon>Euphydryas</taxon>
    </lineage>
</organism>
<dbReference type="InterPro" id="IPR036397">
    <property type="entry name" value="RNaseH_sf"/>
</dbReference>
<dbReference type="SUPFAM" id="SSF50630">
    <property type="entry name" value="Acid proteases"/>
    <property type="match status" value="1"/>
</dbReference>
<comment type="caution">
    <text evidence="3">The sequence shown here is derived from an EMBL/GenBank/DDBJ whole genome shotgun (WGS) entry which is preliminary data.</text>
</comment>